<keyword evidence="3" id="KW-1185">Reference proteome</keyword>
<accession>A0A8S3V880</accession>
<proteinExistence type="predicted"/>
<organism evidence="2 3">
    <name type="scientific">Mytilus edulis</name>
    <name type="common">Blue mussel</name>
    <dbReference type="NCBI Taxonomy" id="6550"/>
    <lineage>
        <taxon>Eukaryota</taxon>
        <taxon>Metazoa</taxon>
        <taxon>Spiralia</taxon>
        <taxon>Lophotrochozoa</taxon>
        <taxon>Mollusca</taxon>
        <taxon>Bivalvia</taxon>
        <taxon>Autobranchia</taxon>
        <taxon>Pteriomorphia</taxon>
        <taxon>Mytilida</taxon>
        <taxon>Mytiloidea</taxon>
        <taxon>Mytilidae</taxon>
        <taxon>Mytilinae</taxon>
        <taxon>Mytilus</taxon>
    </lineage>
</organism>
<dbReference type="Proteomes" id="UP000683360">
    <property type="component" value="Unassembled WGS sequence"/>
</dbReference>
<dbReference type="EMBL" id="CAJPWZ010003151">
    <property type="protein sequence ID" value="CAG2253444.1"/>
    <property type="molecule type" value="Genomic_DNA"/>
</dbReference>
<keyword evidence="1" id="KW-1133">Transmembrane helix</keyword>
<feature type="transmembrane region" description="Helical" evidence="1">
    <location>
        <begin position="48"/>
        <end position="73"/>
    </location>
</feature>
<keyword evidence="1" id="KW-0812">Transmembrane</keyword>
<evidence type="ECO:0000313" key="2">
    <source>
        <dbReference type="EMBL" id="CAG2253444.1"/>
    </source>
</evidence>
<keyword evidence="1" id="KW-0472">Membrane</keyword>
<dbReference type="AlphaFoldDB" id="A0A8S3V880"/>
<dbReference type="OrthoDB" id="420606at2759"/>
<evidence type="ECO:0000313" key="3">
    <source>
        <dbReference type="Proteomes" id="UP000683360"/>
    </source>
</evidence>
<protein>
    <submittedName>
        <fullName evidence="2">Uncharacterized protein</fullName>
    </submittedName>
</protein>
<sequence>MYWLAQYWSYSEILLIFIAEYDGLLNVYDFEPGWSFIDREKDMSNYEWYFFYNLFWIIIPWYIAYISLDWIAAHHLSVIHRRQTCLIYSLIVLTHLLGWKSLVLLCVHSVVMYLISLFKFPNEDKQNISLQIKQVKIELNNQLLFLFLLKTLFQFLFY</sequence>
<comment type="caution">
    <text evidence="2">The sequence shown here is derived from an EMBL/GenBank/DDBJ whole genome shotgun (WGS) entry which is preliminary data.</text>
</comment>
<name>A0A8S3V880_MYTED</name>
<reference evidence="2" key="1">
    <citation type="submission" date="2021-03" db="EMBL/GenBank/DDBJ databases">
        <authorList>
            <person name="Bekaert M."/>
        </authorList>
    </citation>
    <scope>NUCLEOTIDE SEQUENCE</scope>
</reference>
<evidence type="ECO:0000256" key="1">
    <source>
        <dbReference type="SAM" id="Phobius"/>
    </source>
</evidence>
<feature type="transmembrane region" description="Helical" evidence="1">
    <location>
        <begin position="139"/>
        <end position="157"/>
    </location>
</feature>
<gene>
    <name evidence="2" type="ORF">MEDL_64986</name>
</gene>
<feature type="transmembrane region" description="Helical" evidence="1">
    <location>
        <begin position="85"/>
        <end position="115"/>
    </location>
</feature>